<dbReference type="InterPro" id="IPR027417">
    <property type="entry name" value="P-loop_NTPase"/>
</dbReference>
<keyword evidence="6" id="KW-1185">Reference proteome</keyword>
<dbReference type="PANTHER" id="PTHR43776">
    <property type="entry name" value="TRANSPORT ATP-BINDING PROTEIN"/>
    <property type="match status" value="1"/>
</dbReference>
<dbReference type="AlphaFoldDB" id="A0A1H8IS44"/>
<evidence type="ECO:0000256" key="1">
    <source>
        <dbReference type="ARBA" id="ARBA00005417"/>
    </source>
</evidence>
<name>A0A1H8IS44_9RHOB</name>
<evidence type="ECO:0000313" key="6">
    <source>
        <dbReference type="Proteomes" id="UP000199585"/>
    </source>
</evidence>
<dbReference type="STRING" id="245187.SAMN04488003_1289"/>
<sequence length="92" mass="10099">MLLLDEPTSALDVSVQAEILNLLQRLRAEKGFTTIMVSHDLAVVDHMCDRFAVMQAGNIVEVLPRDAIASNAAAHPYAHELIAASLRYERGI</sequence>
<comment type="similarity">
    <text evidence="1">Belongs to the ABC transporter superfamily.</text>
</comment>
<keyword evidence="4 5" id="KW-0067">ATP-binding</keyword>
<dbReference type="PANTHER" id="PTHR43776:SF7">
    <property type="entry name" value="D,D-DIPEPTIDE TRANSPORT ATP-BINDING PROTEIN DDPF-RELATED"/>
    <property type="match status" value="1"/>
</dbReference>
<organism evidence="5 6">
    <name type="scientific">Loktanella fryxellensis</name>
    <dbReference type="NCBI Taxonomy" id="245187"/>
    <lineage>
        <taxon>Bacteria</taxon>
        <taxon>Pseudomonadati</taxon>
        <taxon>Pseudomonadota</taxon>
        <taxon>Alphaproteobacteria</taxon>
        <taxon>Rhodobacterales</taxon>
        <taxon>Roseobacteraceae</taxon>
        <taxon>Loktanella</taxon>
    </lineage>
</organism>
<gene>
    <name evidence="5" type="ORF">SAMN04488003_1289</name>
</gene>
<dbReference type="EMBL" id="FOCI01000028">
    <property type="protein sequence ID" value="SEN71209.1"/>
    <property type="molecule type" value="Genomic_DNA"/>
</dbReference>
<keyword evidence="2" id="KW-0813">Transport</keyword>
<dbReference type="Gene3D" id="3.40.50.300">
    <property type="entry name" value="P-loop containing nucleotide triphosphate hydrolases"/>
    <property type="match status" value="1"/>
</dbReference>
<accession>A0A1H8IS44</accession>
<evidence type="ECO:0000256" key="2">
    <source>
        <dbReference type="ARBA" id="ARBA00022448"/>
    </source>
</evidence>
<evidence type="ECO:0000256" key="3">
    <source>
        <dbReference type="ARBA" id="ARBA00022741"/>
    </source>
</evidence>
<evidence type="ECO:0000313" key="5">
    <source>
        <dbReference type="EMBL" id="SEN71209.1"/>
    </source>
</evidence>
<dbReference type="GO" id="GO:0005524">
    <property type="term" value="F:ATP binding"/>
    <property type="evidence" value="ECO:0007669"/>
    <property type="project" value="UniProtKB-KW"/>
</dbReference>
<dbReference type="Proteomes" id="UP000199585">
    <property type="component" value="Unassembled WGS sequence"/>
</dbReference>
<keyword evidence="3" id="KW-0547">Nucleotide-binding</keyword>
<reference evidence="5 6" key="1">
    <citation type="submission" date="2016-10" db="EMBL/GenBank/DDBJ databases">
        <authorList>
            <person name="de Groot N.N."/>
        </authorList>
    </citation>
    <scope>NUCLEOTIDE SEQUENCE [LARGE SCALE GENOMIC DNA]</scope>
    <source>
        <strain evidence="5 6">DSM 16213</strain>
    </source>
</reference>
<dbReference type="InterPro" id="IPR050319">
    <property type="entry name" value="ABC_transp_ATP-bind"/>
</dbReference>
<protein>
    <submittedName>
        <fullName evidence="5">Peptide/nickel transport system ATP-binding protein</fullName>
    </submittedName>
</protein>
<dbReference type="SUPFAM" id="SSF52540">
    <property type="entry name" value="P-loop containing nucleoside triphosphate hydrolases"/>
    <property type="match status" value="1"/>
</dbReference>
<proteinExistence type="inferred from homology"/>
<evidence type="ECO:0000256" key="4">
    <source>
        <dbReference type="ARBA" id="ARBA00022840"/>
    </source>
</evidence>